<dbReference type="RefSeq" id="WP_079545519.1">
    <property type="nucleotide sequence ID" value="NZ_CP117826.1"/>
</dbReference>
<name>A0AAU8A854_9FIRM</name>
<dbReference type="EMBL" id="CP117826">
    <property type="protein sequence ID" value="XCC62218.1"/>
    <property type="molecule type" value="Genomic_DNA"/>
</dbReference>
<protein>
    <recommendedName>
        <fullName evidence="2">WYL domain-containing protein</fullName>
    </recommendedName>
</protein>
<organism evidence="1">
    <name type="scientific">Christensenella massiliensis</name>
    <dbReference type="NCBI Taxonomy" id="1805714"/>
    <lineage>
        <taxon>Bacteria</taxon>
        <taxon>Bacillati</taxon>
        <taxon>Bacillota</taxon>
        <taxon>Clostridia</taxon>
        <taxon>Christensenellales</taxon>
        <taxon>Christensenellaceae</taxon>
        <taxon>Christensenella</taxon>
    </lineage>
</organism>
<evidence type="ECO:0000313" key="1">
    <source>
        <dbReference type="EMBL" id="XCC62218.1"/>
    </source>
</evidence>
<sequence length="72" mass="8311">MDVIDHTLSFAQREDRPVIVVYQGKKGLTQRRVYVRGISEDKVTVYCTQKRGIRVFARNGILAAMLAEEQER</sequence>
<gene>
    <name evidence="1" type="ORF">PUP29_11890</name>
</gene>
<accession>A0AAU8A854</accession>
<dbReference type="AlphaFoldDB" id="A0AAU8A854"/>
<proteinExistence type="predicted"/>
<reference evidence="1" key="1">
    <citation type="submission" date="2023-02" db="EMBL/GenBank/DDBJ databases">
        <title>Gut commensal Christensenella minuta modulates host metabolism via a new class of secondary bile acids.</title>
        <authorList>
            <person name="Liu C."/>
        </authorList>
    </citation>
    <scope>NUCLEOTIDE SEQUENCE</scope>
    <source>
        <strain evidence="1">CA70</strain>
    </source>
</reference>
<evidence type="ECO:0008006" key="2">
    <source>
        <dbReference type="Google" id="ProtNLM"/>
    </source>
</evidence>